<feature type="region of interest" description="Disordered" evidence="1">
    <location>
        <begin position="129"/>
        <end position="149"/>
    </location>
</feature>
<sequence length="213" mass="23236">MDYIHTRPNKQHTAPPPLPPSTHSIHTSLARSLALSRTPRTSTGLVQLHRASASASAPATSHHAASGAPVLSYPVLSCPLHHHLDHPSCMGGGAPHNRPLARSPARPLLGRLLRKKALGSLWRRRRRRRREWQMGGRPSKQASAKLTDGRMGGARRRCCSLGSFERATVLVDRPADRPLRRTCLLACWTNDRKNGQMSGLARGIECGALGMTS</sequence>
<evidence type="ECO:0000256" key="1">
    <source>
        <dbReference type="SAM" id="MobiDB-lite"/>
    </source>
</evidence>
<keyword evidence="3" id="KW-1185">Reference proteome</keyword>
<protein>
    <submittedName>
        <fullName evidence="2">Uncharacterized protein</fullName>
    </submittedName>
</protein>
<comment type="caution">
    <text evidence="2">The sequence shown here is derived from an EMBL/GenBank/DDBJ whole genome shotgun (WGS) entry which is preliminary data.</text>
</comment>
<dbReference type="Proteomes" id="UP001363622">
    <property type="component" value="Unassembled WGS sequence"/>
</dbReference>
<name>A0ABR1KQA2_9PEZI</name>
<feature type="region of interest" description="Disordered" evidence="1">
    <location>
        <begin position="1"/>
        <end position="40"/>
    </location>
</feature>
<evidence type="ECO:0000313" key="3">
    <source>
        <dbReference type="Proteomes" id="UP001363622"/>
    </source>
</evidence>
<proteinExistence type="predicted"/>
<feature type="compositionally biased region" description="Polar residues" evidence="1">
    <location>
        <begin position="21"/>
        <end position="30"/>
    </location>
</feature>
<organism evidence="2 3">
    <name type="scientific">Phyllosticta citriasiana</name>
    <dbReference type="NCBI Taxonomy" id="595635"/>
    <lineage>
        <taxon>Eukaryota</taxon>
        <taxon>Fungi</taxon>
        <taxon>Dikarya</taxon>
        <taxon>Ascomycota</taxon>
        <taxon>Pezizomycotina</taxon>
        <taxon>Dothideomycetes</taxon>
        <taxon>Dothideomycetes incertae sedis</taxon>
        <taxon>Botryosphaeriales</taxon>
        <taxon>Phyllostictaceae</taxon>
        <taxon>Phyllosticta</taxon>
    </lineage>
</organism>
<reference evidence="2 3" key="1">
    <citation type="submission" date="2024-04" db="EMBL/GenBank/DDBJ databases">
        <title>Phyllosticta paracitricarpa is synonymous to the EU quarantine fungus P. citricarpa based on phylogenomic analyses.</title>
        <authorList>
            <consortium name="Lawrence Berkeley National Laboratory"/>
            <person name="Van Ingen-Buijs V.A."/>
            <person name="Van Westerhoven A.C."/>
            <person name="Haridas S."/>
            <person name="Skiadas P."/>
            <person name="Martin F."/>
            <person name="Groenewald J.Z."/>
            <person name="Crous P.W."/>
            <person name="Seidl M.F."/>
        </authorList>
    </citation>
    <scope>NUCLEOTIDE SEQUENCE [LARGE SCALE GENOMIC DNA]</scope>
    <source>
        <strain evidence="2 3">CBS 123371</strain>
    </source>
</reference>
<evidence type="ECO:0000313" key="2">
    <source>
        <dbReference type="EMBL" id="KAK7518616.1"/>
    </source>
</evidence>
<dbReference type="EMBL" id="JBBPHU010000004">
    <property type="protein sequence ID" value="KAK7518616.1"/>
    <property type="molecule type" value="Genomic_DNA"/>
</dbReference>
<accession>A0ABR1KQA2</accession>
<gene>
    <name evidence="2" type="ORF">IWZ03DRAFT_151269</name>
</gene>